<organism evidence="1 2">
    <name type="scientific">Vibrio toranzoniae</name>
    <dbReference type="NCBI Taxonomy" id="1194427"/>
    <lineage>
        <taxon>Bacteria</taxon>
        <taxon>Pseudomonadati</taxon>
        <taxon>Pseudomonadota</taxon>
        <taxon>Gammaproteobacteria</taxon>
        <taxon>Vibrionales</taxon>
        <taxon>Vibrionaceae</taxon>
        <taxon>Vibrio</taxon>
    </lineage>
</organism>
<evidence type="ECO:0000313" key="2">
    <source>
        <dbReference type="Proteomes" id="UP000057389"/>
    </source>
</evidence>
<protein>
    <submittedName>
        <fullName evidence="1">Uncharacterized protein</fullName>
    </submittedName>
</protein>
<accession>A0A109DBD2</accession>
<dbReference type="GeneID" id="300177342"/>
<dbReference type="EMBL" id="LMXU01000003">
    <property type="protein sequence ID" value="KWU02357.1"/>
    <property type="molecule type" value="Genomic_DNA"/>
</dbReference>
<sequence>MKHIEDLIFEASLWTLNFHNQYKIVGKPHPDALIYRGFIDYHLEGKRVKLVVNKESYDSFLCKMQHHEKAVDFAKNCLTIMTRMHKNSSSSHL</sequence>
<evidence type="ECO:0000313" key="1">
    <source>
        <dbReference type="EMBL" id="KWU02357.1"/>
    </source>
</evidence>
<dbReference type="AlphaFoldDB" id="A0A109DBD2"/>
<reference evidence="1 2" key="1">
    <citation type="submission" date="2015-11" db="EMBL/GenBank/DDBJ databases">
        <title>Draft WGS of Vibrio toranzoniae.</title>
        <authorList>
            <person name="Lasa A."/>
            <person name="Romalde J.L."/>
        </authorList>
    </citation>
    <scope>NUCLEOTIDE SEQUENCE [LARGE SCALE GENOMIC DNA]</scope>
    <source>
        <strain evidence="1 2">Vb 10.8</strain>
    </source>
</reference>
<dbReference type="RefSeq" id="WP_060467055.1">
    <property type="nucleotide sequence ID" value="NZ_AP025514.1"/>
</dbReference>
<comment type="caution">
    <text evidence="1">The sequence shown here is derived from an EMBL/GenBank/DDBJ whole genome shotgun (WGS) entry which is preliminary data.</text>
</comment>
<dbReference type="Proteomes" id="UP000057389">
    <property type="component" value="Unassembled WGS sequence"/>
</dbReference>
<keyword evidence="2" id="KW-1185">Reference proteome</keyword>
<proteinExistence type="predicted"/>
<name>A0A109DBD2_9VIBR</name>
<gene>
    <name evidence="1" type="ORF">APQ14_01240</name>
</gene>